<keyword evidence="3" id="KW-1185">Reference proteome</keyword>
<sequence length="171" mass="19117">MHYMKRCLILLVLCAMTSVAVAEPDEPRREPQRTVAKSDAVDALHSFQDDPLNGLPAAQIFTKYVKEDGEYHISMTERLVPWMVNRQVPQRTKAILLSAFVAGNFQAQLDDESKLDDTAAGLRYTVEVYEKLKQEDPTLMVAELDELVSAKEKGNLDSAIDRMTGDDGGDE</sequence>
<gene>
    <name evidence="2" type="ORF">J2T55_001753</name>
</gene>
<reference evidence="2" key="1">
    <citation type="submission" date="2022-08" db="EMBL/GenBank/DDBJ databases">
        <title>Genomic Encyclopedia of Type Strains, Phase III (KMG-III): the genomes of soil and plant-associated and newly described type strains.</title>
        <authorList>
            <person name="Whitman W."/>
        </authorList>
    </citation>
    <scope>NUCLEOTIDE SEQUENCE</scope>
    <source>
        <strain evidence="2">HMT 1</strain>
    </source>
</reference>
<protein>
    <submittedName>
        <fullName evidence="2">Uncharacterized protein</fullName>
    </submittedName>
</protein>
<evidence type="ECO:0000256" key="1">
    <source>
        <dbReference type="SAM" id="SignalP"/>
    </source>
</evidence>
<dbReference type="AlphaFoldDB" id="A0AAE3HNA1"/>
<dbReference type="Proteomes" id="UP001204445">
    <property type="component" value="Unassembled WGS sequence"/>
</dbReference>
<accession>A0AAE3HNA1</accession>
<dbReference type="RefSeq" id="WP_259055679.1">
    <property type="nucleotide sequence ID" value="NZ_JANUCT010000011.1"/>
</dbReference>
<feature type="signal peptide" evidence="1">
    <location>
        <begin position="1"/>
        <end position="22"/>
    </location>
</feature>
<evidence type="ECO:0000313" key="3">
    <source>
        <dbReference type="Proteomes" id="UP001204445"/>
    </source>
</evidence>
<comment type="caution">
    <text evidence="2">The sequence shown here is derived from an EMBL/GenBank/DDBJ whole genome shotgun (WGS) entry which is preliminary data.</text>
</comment>
<keyword evidence="1" id="KW-0732">Signal</keyword>
<evidence type="ECO:0000313" key="2">
    <source>
        <dbReference type="EMBL" id="MCS3903722.1"/>
    </source>
</evidence>
<name>A0AAE3HNA1_9GAMM</name>
<proteinExistence type="predicted"/>
<dbReference type="EMBL" id="JANUCT010000011">
    <property type="protein sequence ID" value="MCS3903722.1"/>
    <property type="molecule type" value="Genomic_DNA"/>
</dbReference>
<feature type="chain" id="PRO_5042151836" evidence="1">
    <location>
        <begin position="23"/>
        <end position="171"/>
    </location>
</feature>
<organism evidence="2 3">
    <name type="scientific">Methylohalomonas lacus</name>
    <dbReference type="NCBI Taxonomy" id="398773"/>
    <lineage>
        <taxon>Bacteria</taxon>
        <taxon>Pseudomonadati</taxon>
        <taxon>Pseudomonadota</taxon>
        <taxon>Gammaproteobacteria</taxon>
        <taxon>Methylohalomonadales</taxon>
        <taxon>Methylohalomonadaceae</taxon>
        <taxon>Methylohalomonas</taxon>
    </lineage>
</organism>